<organism evidence="1 2">
    <name type="scientific">Riccia fluitans</name>
    <dbReference type="NCBI Taxonomy" id="41844"/>
    <lineage>
        <taxon>Eukaryota</taxon>
        <taxon>Viridiplantae</taxon>
        <taxon>Streptophyta</taxon>
        <taxon>Embryophyta</taxon>
        <taxon>Marchantiophyta</taxon>
        <taxon>Marchantiopsida</taxon>
        <taxon>Marchantiidae</taxon>
        <taxon>Marchantiales</taxon>
        <taxon>Ricciaceae</taxon>
        <taxon>Riccia</taxon>
    </lineage>
</organism>
<dbReference type="EMBL" id="JBHFFA010000003">
    <property type="protein sequence ID" value="KAL2634969.1"/>
    <property type="molecule type" value="Genomic_DNA"/>
</dbReference>
<dbReference type="Proteomes" id="UP001605036">
    <property type="component" value="Unassembled WGS sequence"/>
</dbReference>
<evidence type="ECO:0000313" key="2">
    <source>
        <dbReference type="Proteomes" id="UP001605036"/>
    </source>
</evidence>
<keyword evidence="2" id="KW-1185">Reference proteome</keyword>
<reference evidence="1 2" key="1">
    <citation type="submission" date="2024-09" db="EMBL/GenBank/DDBJ databases">
        <title>Chromosome-scale assembly of Riccia fluitans.</title>
        <authorList>
            <person name="Paukszto L."/>
            <person name="Sawicki J."/>
            <person name="Karawczyk K."/>
            <person name="Piernik-Szablinska J."/>
            <person name="Szczecinska M."/>
            <person name="Mazdziarz M."/>
        </authorList>
    </citation>
    <scope>NUCLEOTIDE SEQUENCE [LARGE SCALE GENOMIC DNA]</scope>
    <source>
        <strain evidence="1">Rf_01</strain>
        <tissue evidence="1">Aerial parts of the thallus</tissue>
    </source>
</reference>
<evidence type="ECO:0000313" key="1">
    <source>
        <dbReference type="EMBL" id="KAL2634969.1"/>
    </source>
</evidence>
<sequence length="95" mass="10294">MPLAHSTDSKFLRWWSSLVVPSPLNFLANQATLIANEYFAWGASLRLGIIPPGICIVPKRPRKSSRENPLIGAVVDALGNPALVGMVQSPVCQEL</sequence>
<gene>
    <name evidence="1" type="ORF">R1flu_006448</name>
</gene>
<accession>A0ABD1YW08</accession>
<name>A0ABD1YW08_9MARC</name>
<protein>
    <submittedName>
        <fullName evidence="1">Uncharacterized protein</fullName>
    </submittedName>
</protein>
<dbReference type="AlphaFoldDB" id="A0ABD1YW08"/>
<proteinExistence type="predicted"/>
<comment type="caution">
    <text evidence="1">The sequence shown here is derived from an EMBL/GenBank/DDBJ whole genome shotgun (WGS) entry which is preliminary data.</text>
</comment>